<evidence type="ECO:0000313" key="5">
    <source>
        <dbReference type="Proteomes" id="UP000192478"/>
    </source>
</evidence>
<name>A0AAC9WFL0_9CLOT</name>
<dbReference type="GO" id="GO:0003677">
    <property type="term" value="F:DNA binding"/>
    <property type="evidence" value="ECO:0007669"/>
    <property type="project" value="UniProtKB-UniRule"/>
</dbReference>
<dbReference type="InterPro" id="IPR009057">
    <property type="entry name" value="Homeodomain-like_sf"/>
</dbReference>
<dbReference type="EMBL" id="CP020559">
    <property type="protein sequence ID" value="ARE86866.1"/>
    <property type="molecule type" value="Genomic_DNA"/>
</dbReference>
<proteinExistence type="predicted"/>
<dbReference type="Proteomes" id="UP000192478">
    <property type="component" value="Chromosome"/>
</dbReference>
<organism evidence="4 5">
    <name type="scientific">Clostridium formicaceticum</name>
    <dbReference type="NCBI Taxonomy" id="1497"/>
    <lineage>
        <taxon>Bacteria</taxon>
        <taxon>Bacillati</taxon>
        <taxon>Bacillota</taxon>
        <taxon>Clostridia</taxon>
        <taxon>Eubacteriales</taxon>
        <taxon>Clostridiaceae</taxon>
        <taxon>Clostridium</taxon>
    </lineage>
</organism>
<feature type="DNA-binding region" description="H-T-H motif" evidence="2">
    <location>
        <begin position="57"/>
        <end position="76"/>
    </location>
</feature>
<dbReference type="InterPro" id="IPR001647">
    <property type="entry name" value="HTH_TetR"/>
</dbReference>
<dbReference type="Pfam" id="PF00440">
    <property type="entry name" value="TetR_N"/>
    <property type="match status" value="1"/>
</dbReference>
<dbReference type="AlphaFoldDB" id="A0AAC9WFL0"/>
<evidence type="ECO:0000259" key="3">
    <source>
        <dbReference type="PROSITE" id="PS50977"/>
    </source>
</evidence>
<accession>A0AAC9WFL0</accession>
<evidence type="ECO:0000256" key="2">
    <source>
        <dbReference type="PROSITE-ProRule" id="PRU00335"/>
    </source>
</evidence>
<keyword evidence="1 2" id="KW-0238">DNA-binding</keyword>
<dbReference type="PROSITE" id="PS50977">
    <property type="entry name" value="HTH_TETR_2"/>
    <property type="match status" value="1"/>
</dbReference>
<dbReference type="Gene3D" id="1.10.357.10">
    <property type="entry name" value="Tetracycline Repressor, domain 2"/>
    <property type="match status" value="1"/>
</dbReference>
<sequence>MYFLYCVLSSKLFYVNISENQILERGKKLYKKGQNKKEIIYMNAKKLLYEVGYTNTTIKKIAIASDVPVSLVHYYFEKKESIVKSIYYDFVNNVDFFLYQQKPEIFKNSILSHTVSSRIYYDIILNNENNRRVYYEILKNKSNYSILDKYALKIYKKYIEDNNIIITDELLKSYVFMNFGARRELFLNYFEGIIDLPIQEIVTIINGLMPRMLKIDQYFIDSLMIDSISIFNSLDYSKIKFLI</sequence>
<protein>
    <submittedName>
        <fullName evidence="4">Bacterial regulatory protein, tetR family</fullName>
    </submittedName>
</protein>
<dbReference type="SUPFAM" id="SSF46689">
    <property type="entry name" value="Homeodomain-like"/>
    <property type="match status" value="1"/>
</dbReference>
<evidence type="ECO:0000256" key="1">
    <source>
        <dbReference type="ARBA" id="ARBA00023125"/>
    </source>
</evidence>
<reference evidence="4 5" key="1">
    <citation type="submission" date="2017-03" db="EMBL/GenBank/DDBJ databases">
        <title>Complete sequence of Clostridium formicaceticum DSM 92.</title>
        <authorList>
            <person name="Poehlein A."/>
            <person name="Karl M."/>
            <person name="Bengelsdorf F.R."/>
            <person name="Duerre P."/>
            <person name="Daniel R."/>
        </authorList>
    </citation>
    <scope>NUCLEOTIDE SEQUENCE [LARGE SCALE GENOMIC DNA]</scope>
    <source>
        <strain evidence="4 5">DSM 92</strain>
    </source>
</reference>
<gene>
    <name evidence="4" type="ORF">CLFO_12170</name>
</gene>
<feature type="domain" description="HTH tetR-type" evidence="3">
    <location>
        <begin position="34"/>
        <end position="94"/>
    </location>
</feature>
<evidence type="ECO:0000313" key="4">
    <source>
        <dbReference type="EMBL" id="ARE86866.1"/>
    </source>
</evidence>